<evidence type="ECO:0000256" key="1">
    <source>
        <dbReference type="SAM" id="MobiDB-lite"/>
    </source>
</evidence>
<feature type="region of interest" description="Disordered" evidence="1">
    <location>
        <begin position="1"/>
        <end position="21"/>
    </location>
</feature>
<dbReference type="STRING" id="1144548.SAMN05443287_102695"/>
<keyword evidence="3" id="KW-1185">Reference proteome</keyword>
<dbReference type="Proteomes" id="UP000198707">
    <property type="component" value="Unassembled WGS sequence"/>
</dbReference>
<organism evidence="2 3">
    <name type="scientific">Micromonospora phaseoli</name>
    <dbReference type="NCBI Taxonomy" id="1144548"/>
    <lineage>
        <taxon>Bacteria</taxon>
        <taxon>Bacillati</taxon>
        <taxon>Actinomycetota</taxon>
        <taxon>Actinomycetes</taxon>
        <taxon>Micromonosporales</taxon>
        <taxon>Micromonosporaceae</taxon>
        <taxon>Micromonospora</taxon>
    </lineage>
</organism>
<sequence length="236" mass="25639">MTIVSPASIGHHRTRRPPPDTRLLLREAPLSEHGIVEAALAWRQLRPTTFRSPLQTGSPVRQPHLPLAQTDHEPVASRLARALTGFTWAVVAESGDGGSPRFSVTVPRNDYHRVLRALTVVWRGCRRDFAPGTGQGSPGAAVALWRMALLLHPVRPGERAVQVRTTVPFAAEMLCEAAAVLRIDTSHQRTGAAHAVVIRDLRGVHRLLTLTGTPDRPATVGAARRSEWPAVLGVGR</sequence>
<dbReference type="AlphaFoldDB" id="A0A1H6VHG9"/>
<proteinExistence type="predicted"/>
<evidence type="ECO:0000313" key="3">
    <source>
        <dbReference type="Proteomes" id="UP000198707"/>
    </source>
</evidence>
<protein>
    <submittedName>
        <fullName evidence="2">Uncharacterized protein</fullName>
    </submittedName>
</protein>
<accession>A0A1H6VHG9</accession>
<dbReference type="EMBL" id="FNYV01000002">
    <property type="protein sequence ID" value="SEJ04051.1"/>
    <property type="molecule type" value="Genomic_DNA"/>
</dbReference>
<dbReference type="RefSeq" id="WP_092377319.1">
    <property type="nucleotide sequence ID" value="NZ_BOPI01000036.1"/>
</dbReference>
<reference evidence="3" key="1">
    <citation type="submission" date="2016-10" db="EMBL/GenBank/DDBJ databases">
        <authorList>
            <person name="Varghese N."/>
            <person name="Submissions S."/>
        </authorList>
    </citation>
    <scope>NUCLEOTIDE SEQUENCE [LARGE SCALE GENOMIC DNA]</scope>
    <source>
        <strain evidence="3">CGMCC 4.7038</strain>
    </source>
</reference>
<gene>
    <name evidence="2" type="ORF">SAMN05443287_102695</name>
</gene>
<evidence type="ECO:0000313" key="2">
    <source>
        <dbReference type="EMBL" id="SEJ04051.1"/>
    </source>
</evidence>
<dbReference type="OrthoDB" id="3376263at2"/>
<name>A0A1H6VHG9_9ACTN</name>